<evidence type="ECO:0000313" key="2">
    <source>
        <dbReference type="Proteomes" id="UP000438429"/>
    </source>
</evidence>
<gene>
    <name evidence="1" type="ORF">F2P81_015384</name>
</gene>
<proteinExistence type="predicted"/>
<reference evidence="1 2" key="1">
    <citation type="submission" date="2019-06" db="EMBL/GenBank/DDBJ databases">
        <title>Draft genomes of female and male turbot (Scophthalmus maximus).</title>
        <authorList>
            <person name="Xu H."/>
            <person name="Xu X.-W."/>
            <person name="Shao C."/>
            <person name="Chen S."/>
        </authorList>
    </citation>
    <scope>NUCLEOTIDE SEQUENCE [LARGE SCALE GENOMIC DNA]</scope>
    <source>
        <strain evidence="1">Ysfricsl-2016a</strain>
        <tissue evidence="1">Blood</tissue>
    </source>
</reference>
<dbReference type="Proteomes" id="UP000438429">
    <property type="component" value="Unassembled WGS sequence"/>
</dbReference>
<protein>
    <submittedName>
        <fullName evidence="1">Uncharacterized protein</fullName>
    </submittedName>
</protein>
<dbReference type="EMBL" id="VEVO01000013">
    <property type="protein sequence ID" value="KAF0033094.1"/>
    <property type="molecule type" value="Genomic_DNA"/>
</dbReference>
<name>A0A6A4SPV2_SCOMX</name>
<dbReference type="AlphaFoldDB" id="A0A6A4SPV2"/>
<sequence length="79" mass="8632">MNCRAVNDKHCNLQSRVLKPAPPSCGPLCVRSSGPSAFHGAPRSTFPRESPDICDVVEIFSCFMGPDEDEEVEETPIII</sequence>
<organism evidence="1 2">
    <name type="scientific">Scophthalmus maximus</name>
    <name type="common">Turbot</name>
    <name type="synonym">Psetta maxima</name>
    <dbReference type="NCBI Taxonomy" id="52904"/>
    <lineage>
        <taxon>Eukaryota</taxon>
        <taxon>Metazoa</taxon>
        <taxon>Chordata</taxon>
        <taxon>Craniata</taxon>
        <taxon>Vertebrata</taxon>
        <taxon>Euteleostomi</taxon>
        <taxon>Actinopterygii</taxon>
        <taxon>Neopterygii</taxon>
        <taxon>Teleostei</taxon>
        <taxon>Neoteleostei</taxon>
        <taxon>Acanthomorphata</taxon>
        <taxon>Carangaria</taxon>
        <taxon>Pleuronectiformes</taxon>
        <taxon>Pleuronectoidei</taxon>
        <taxon>Scophthalmidae</taxon>
        <taxon>Scophthalmus</taxon>
    </lineage>
</organism>
<accession>A0A6A4SPV2</accession>
<evidence type="ECO:0000313" key="1">
    <source>
        <dbReference type="EMBL" id="KAF0033094.1"/>
    </source>
</evidence>
<comment type="caution">
    <text evidence="1">The sequence shown here is derived from an EMBL/GenBank/DDBJ whole genome shotgun (WGS) entry which is preliminary data.</text>
</comment>